<dbReference type="GO" id="GO:0003677">
    <property type="term" value="F:DNA binding"/>
    <property type="evidence" value="ECO:0007669"/>
    <property type="project" value="InterPro"/>
</dbReference>
<gene>
    <name evidence="2" type="ORF">SAMN02745784_01026</name>
</gene>
<dbReference type="PROSITE" id="PS50937">
    <property type="entry name" value="HTH_MERR_2"/>
    <property type="match status" value="1"/>
</dbReference>
<dbReference type="SUPFAM" id="SSF46955">
    <property type="entry name" value="Putative DNA-binding domain"/>
    <property type="match status" value="1"/>
</dbReference>
<reference evidence="3" key="1">
    <citation type="submission" date="2016-11" db="EMBL/GenBank/DDBJ databases">
        <authorList>
            <person name="Varghese N."/>
            <person name="Submissions S."/>
        </authorList>
    </citation>
    <scope>NUCLEOTIDE SEQUENCE [LARGE SCALE GENOMIC DNA]</scope>
    <source>
        <strain evidence="3">DSM 18095</strain>
    </source>
</reference>
<dbReference type="InterPro" id="IPR000551">
    <property type="entry name" value="MerR-type_HTH_dom"/>
</dbReference>
<dbReference type="RefSeq" id="WP_115322196.1">
    <property type="nucleotide sequence ID" value="NZ_FQTY01000003.1"/>
</dbReference>
<evidence type="ECO:0000313" key="2">
    <source>
        <dbReference type="EMBL" id="SHE54842.1"/>
    </source>
</evidence>
<feature type="domain" description="HTH merR-type" evidence="1">
    <location>
        <begin position="2"/>
        <end position="43"/>
    </location>
</feature>
<dbReference type="STRING" id="1123404.SAMN02745784_01026"/>
<proteinExistence type="predicted"/>
<organism evidence="2 3">
    <name type="scientific">Tissierella praeacuta DSM 18095</name>
    <dbReference type="NCBI Taxonomy" id="1123404"/>
    <lineage>
        <taxon>Bacteria</taxon>
        <taxon>Bacillati</taxon>
        <taxon>Bacillota</taxon>
        <taxon>Tissierellia</taxon>
        <taxon>Tissierellales</taxon>
        <taxon>Tissierellaceae</taxon>
        <taxon>Tissierella</taxon>
    </lineage>
</organism>
<dbReference type="GeneID" id="90996150"/>
<dbReference type="InterPro" id="IPR009061">
    <property type="entry name" value="DNA-bd_dom_put_sf"/>
</dbReference>
<protein>
    <submittedName>
        <fullName evidence="2">MerR HTH family regulatory protein</fullName>
    </submittedName>
</protein>
<dbReference type="EMBL" id="FQTY01000003">
    <property type="protein sequence ID" value="SHE54842.1"/>
    <property type="molecule type" value="Genomic_DNA"/>
</dbReference>
<dbReference type="Gene3D" id="1.10.1660.10">
    <property type="match status" value="1"/>
</dbReference>
<dbReference type="GO" id="GO:0006355">
    <property type="term" value="P:regulation of DNA-templated transcription"/>
    <property type="evidence" value="ECO:0007669"/>
    <property type="project" value="InterPro"/>
</dbReference>
<evidence type="ECO:0000259" key="1">
    <source>
        <dbReference type="PROSITE" id="PS50937"/>
    </source>
</evidence>
<evidence type="ECO:0000313" key="3">
    <source>
        <dbReference type="Proteomes" id="UP000184114"/>
    </source>
</evidence>
<keyword evidence="3" id="KW-1185">Reference proteome</keyword>
<accession>A0A1M4UDI7</accession>
<sequence length="59" mass="6789">MVYTVHGVAKVSGVSINTLYHYYKIRLLMPERVAENGYGYYGDINKLYISALDFKLLNL</sequence>
<dbReference type="Proteomes" id="UP000184114">
    <property type="component" value="Unassembled WGS sequence"/>
</dbReference>
<name>A0A1M4UDI7_9FIRM</name>
<dbReference type="AlphaFoldDB" id="A0A1M4UDI7"/>
<dbReference type="Pfam" id="PF13411">
    <property type="entry name" value="MerR_1"/>
    <property type="match status" value="1"/>
</dbReference>